<keyword evidence="1" id="KW-0812">Transmembrane</keyword>
<gene>
    <name evidence="2" type="ORF">FCL54_11325</name>
</gene>
<protein>
    <submittedName>
        <fullName evidence="2">Uncharacterized protein</fullName>
    </submittedName>
</protein>
<dbReference type="OrthoDB" id="2932966at2"/>
<accession>A0A5R9F0G5</accession>
<evidence type="ECO:0000313" key="3">
    <source>
        <dbReference type="Proteomes" id="UP000308230"/>
    </source>
</evidence>
<evidence type="ECO:0000256" key="1">
    <source>
        <dbReference type="SAM" id="Phobius"/>
    </source>
</evidence>
<dbReference type="RefSeq" id="WP_138126477.1">
    <property type="nucleotide sequence ID" value="NZ_SWLG01000007.1"/>
</dbReference>
<organism evidence="2 3">
    <name type="scientific">Exobacillus caeni</name>
    <dbReference type="NCBI Taxonomy" id="2574798"/>
    <lineage>
        <taxon>Bacteria</taxon>
        <taxon>Bacillati</taxon>
        <taxon>Bacillota</taxon>
        <taxon>Bacilli</taxon>
        <taxon>Bacillales</taxon>
        <taxon>Guptibacillaceae</taxon>
        <taxon>Exobacillus</taxon>
    </lineage>
</organism>
<dbReference type="AlphaFoldDB" id="A0A5R9F0G5"/>
<name>A0A5R9F0G5_9BACL</name>
<reference evidence="2 3" key="1">
    <citation type="submission" date="2019-04" db="EMBL/GenBank/DDBJ databases">
        <title>Bacillus caeni sp. nov., a bacterium isolated from mangrove sediment.</title>
        <authorList>
            <person name="Huang H."/>
            <person name="Mo K."/>
            <person name="Hu Y."/>
        </authorList>
    </citation>
    <scope>NUCLEOTIDE SEQUENCE [LARGE SCALE GENOMIC DNA]</scope>
    <source>
        <strain evidence="2 3">HB172195</strain>
    </source>
</reference>
<feature type="transmembrane region" description="Helical" evidence="1">
    <location>
        <begin position="7"/>
        <end position="29"/>
    </location>
</feature>
<feature type="transmembrane region" description="Helical" evidence="1">
    <location>
        <begin position="35"/>
        <end position="55"/>
    </location>
</feature>
<proteinExistence type="predicted"/>
<comment type="caution">
    <text evidence="2">The sequence shown here is derived from an EMBL/GenBank/DDBJ whole genome shotgun (WGS) entry which is preliminary data.</text>
</comment>
<dbReference type="Proteomes" id="UP000308230">
    <property type="component" value="Unassembled WGS sequence"/>
</dbReference>
<keyword evidence="3" id="KW-1185">Reference proteome</keyword>
<sequence length="60" mass="6655">MNSNHRFVAIFSLLGVVSISAGMGFKSVFEYSPTVGWLSGFIFFLVSAFFANKLISEKEK</sequence>
<dbReference type="EMBL" id="SWLG01000007">
    <property type="protein sequence ID" value="TLS37112.1"/>
    <property type="molecule type" value="Genomic_DNA"/>
</dbReference>
<evidence type="ECO:0000313" key="2">
    <source>
        <dbReference type="EMBL" id="TLS37112.1"/>
    </source>
</evidence>
<keyword evidence="1" id="KW-1133">Transmembrane helix</keyword>
<keyword evidence="1" id="KW-0472">Membrane</keyword>